<accession>A0ABP7AAT3</accession>
<evidence type="ECO:0000256" key="7">
    <source>
        <dbReference type="ARBA" id="ARBA00023002"/>
    </source>
</evidence>
<evidence type="ECO:0000256" key="8">
    <source>
        <dbReference type="ARBA" id="ARBA00023004"/>
    </source>
</evidence>
<comment type="cofactor">
    <cofactor evidence="1">
        <name>FMN</name>
        <dbReference type="ChEBI" id="CHEBI:58210"/>
    </cofactor>
</comment>
<keyword evidence="6" id="KW-0479">Metal-binding</keyword>
<keyword evidence="9" id="KW-0411">Iron-sulfur</keyword>
<evidence type="ECO:0000256" key="6">
    <source>
        <dbReference type="ARBA" id="ARBA00022723"/>
    </source>
</evidence>
<evidence type="ECO:0000313" key="11">
    <source>
        <dbReference type="EMBL" id="GAA3628253.1"/>
    </source>
</evidence>
<feature type="domain" description="NADH:flavin oxidoreductase/NADH oxidase N-terminal" evidence="10">
    <location>
        <begin position="10"/>
        <end position="334"/>
    </location>
</feature>
<dbReference type="EMBL" id="BAAAZO010000010">
    <property type="protein sequence ID" value="GAA3628253.1"/>
    <property type="molecule type" value="Genomic_DNA"/>
</dbReference>
<sequence>MSRPPELDVLFEPVRIGPVTTKNRFYQVPHCNGMGRAYPSAMARMREVKAEGGWGVVSTEQCDIHHSGNHLRELRLWDEKDIPYLARAAEGVHRHGALAAVELVHNGAHVPNLESRTIPIAPSARPVKGLHPVTARAMTKADIRALRRWHRHAVLNARRAGFDIVYVYAGHDMTLPVNFLSRRYNQRTDEYGGSLENRVRLMRELLEDAKEAVGDTTAVALRFGVDQVIGPGGAADPQEARAVVEMLADLPDLWDVNLANFEKDGASARFAGEGAQAEYVSYVRGVTSRPVVGVGRFTSPDIMAGMVRSGVLDLIGAARPSIADPFLPRKIENGDLDDLRECVGSNVCLAHDAAGVPIRCTQNPTMGEEWRRNWHPERIPARDTPDSVLIVGAGPAGLEAARALGQRGYPVILTERRRELGGRVTLESSLPGLHTWARVRDWRVQQLRTMPHVRILPQSEMTADLVLEAGCSLVGLATGARWRGDGVGRRHTEPLPGVGLVPVFTPDDMMAGRLPAGHVVLYDDDHDYLGAVITERLVAAGCEVTFVTPQSLVSAYTQATNEQGLVQRRMRTVCRQVRVSTQITGFTAGTVVVDDVYGGGADALTADAVVLVTSSMPDDRLYRELVPSSLKSAGIRKVVQMGDALAPGTIAAAVFSGHLFGRTLDTGPTDEAPYRRENVELAPDQPLPGDMKLELIGEGRTT</sequence>
<dbReference type="PANTHER" id="PTHR42917:SF2">
    <property type="entry name" value="2,4-DIENOYL-COA REDUCTASE [(2E)-ENOYL-COA-PRODUCING]"/>
    <property type="match status" value="1"/>
</dbReference>
<gene>
    <name evidence="11" type="ORF">GCM10022223_51990</name>
</gene>
<comment type="similarity">
    <text evidence="3">In the N-terminal section; belongs to the NADH:flavin oxidoreductase/NADH oxidase family.</text>
</comment>
<dbReference type="InterPro" id="IPR036188">
    <property type="entry name" value="FAD/NAD-bd_sf"/>
</dbReference>
<comment type="cofactor">
    <cofactor evidence="2">
        <name>[4Fe-4S] cluster</name>
        <dbReference type="ChEBI" id="CHEBI:49883"/>
    </cofactor>
</comment>
<keyword evidence="5" id="KW-0288">FMN</keyword>
<evidence type="ECO:0000256" key="3">
    <source>
        <dbReference type="ARBA" id="ARBA00011048"/>
    </source>
</evidence>
<dbReference type="RefSeq" id="WP_231484559.1">
    <property type="nucleotide sequence ID" value="NZ_BAAAZO010000010.1"/>
</dbReference>
<name>A0ABP7AAT3_9ACTN</name>
<dbReference type="Proteomes" id="UP001501074">
    <property type="component" value="Unassembled WGS sequence"/>
</dbReference>
<evidence type="ECO:0000313" key="12">
    <source>
        <dbReference type="Proteomes" id="UP001501074"/>
    </source>
</evidence>
<evidence type="ECO:0000256" key="5">
    <source>
        <dbReference type="ARBA" id="ARBA00022643"/>
    </source>
</evidence>
<comment type="caution">
    <text evidence="11">The sequence shown here is derived from an EMBL/GenBank/DDBJ whole genome shotgun (WGS) entry which is preliminary data.</text>
</comment>
<evidence type="ECO:0000259" key="10">
    <source>
        <dbReference type="Pfam" id="PF00724"/>
    </source>
</evidence>
<dbReference type="SUPFAM" id="SSF51905">
    <property type="entry name" value="FAD/NAD(P)-binding domain"/>
    <property type="match status" value="1"/>
</dbReference>
<dbReference type="Gene3D" id="3.40.50.720">
    <property type="entry name" value="NAD(P)-binding Rossmann-like Domain"/>
    <property type="match status" value="1"/>
</dbReference>
<evidence type="ECO:0000256" key="2">
    <source>
        <dbReference type="ARBA" id="ARBA00001966"/>
    </source>
</evidence>
<dbReference type="InterPro" id="IPR051793">
    <property type="entry name" value="NADH:flavin_oxidoreductase"/>
</dbReference>
<protein>
    <submittedName>
        <fullName evidence="11">NAD(P)-binding protein</fullName>
    </submittedName>
</protein>
<dbReference type="PANTHER" id="PTHR42917">
    <property type="entry name" value="2,4-DIENOYL-COA REDUCTASE"/>
    <property type="match status" value="1"/>
</dbReference>
<keyword evidence="12" id="KW-1185">Reference proteome</keyword>
<dbReference type="Pfam" id="PF00724">
    <property type="entry name" value="Oxidored_FMN"/>
    <property type="match status" value="1"/>
</dbReference>
<keyword evidence="8" id="KW-0408">Iron</keyword>
<dbReference type="Gene3D" id="3.20.20.70">
    <property type="entry name" value="Aldolase class I"/>
    <property type="match status" value="1"/>
</dbReference>
<dbReference type="SUPFAM" id="SSF51395">
    <property type="entry name" value="FMN-linked oxidoreductases"/>
    <property type="match status" value="1"/>
</dbReference>
<dbReference type="Gene3D" id="3.50.50.60">
    <property type="entry name" value="FAD/NAD(P)-binding domain"/>
    <property type="match status" value="1"/>
</dbReference>
<keyword evidence="4" id="KW-0285">Flavoprotein</keyword>
<evidence type="ECO:0000256" key="4">
    <source>
        <dbReference type="ARBA" id="ARBA00022630"/>
    </source>
</evidence>
<reference evidence="12" key="1">
    <citation type="journal article" date="2019" name="Int. J. Syst. Evol. Microbiol.">
        <title>The Global Catalogue of Microorganisms (GCM) 10K type strain sequencing project: providing services to taxonomists for standard genome sequencing and annotation.</title>
        <authorList>
            <consortium name="The Broad Institute Genomics Platform"/>
            <consortium name="The Broad Institute Genome Sequencing Center for Infectious Disease"/>
            <person name="Wu L."/>
            <person name="Ma J."/>
        </authorList>
    </citation>
    <scope>NUCLEOTIDE SEQUENCE [LARGE SCALE GENOMIC DNA]</scope>
    <source>
        <strain evidence="12">JCM 16902</strain>
    </source>
</reference>
<dbReference type="Pfam" id="PF12831">
    <property type="entry name" value="FAD_oxidored"/>
    <property type="match status" value="1"/>
</dbReference>
<keyword evidence="7" id="KW-0560">Oxidoreductase</keyword>
<evidence type="ECO:0000256" key="1">
    <source>
        <dbReference type="ARBA" id="ARBA00001917"/>
    </source>
</evidence>
<dbReference type="SUPFAM" id="SSF51971">
    <property type="entry name" value="Nucleotide-binding domain"/>
    <property type="match status" value="1"/>
</dbReference>
<dbReference type="InterPro" id="IPR013785">
    <property type="entry name" value="Aldolase_TIM"/>
</dbReference>
<evidence type="ECO:0000256" key="9">
    <source>
        <dbReference type="ARBA" id="ARBA00023014"/>
    </source>
</evidence>
<proteinExistence type="inferred from homology"/>
<organism evidence="11 12">
    <name type="scientific">Kineosporia mesophila</name>
    <dbReference type="NCBI Taxonomy" id="566012"/>
    <lineage>
        <taxon>Bacteria</taxon>
        <taxon>Bacillati</taxon>
        <taxon>Actinomycetota</taxon>
        <taxon>Actinomycetes</taxon>
        <taxon>Kineosporiales</taxon>
        <taxon>Kineosporiaceae</taxon>
        <taxon>Kineosporia</taxon>
    </lineage>
</organism>
<dbReference type="InterPro" id="IPR001155">
    <property type="entry name" value="OxRdtase_FMN_N"/>
</dbReference>